<evidence type="ECO:0000256" key="1">
    <source>
        <dbReference type="ARBA" id="ARBA00005080"/>
    </source>
</evidence>
<dbReference type="HAMAP" id="MF_00223">
    <property type="entry name" value="FolE"/>
    <property type="match status" value="1"/>
</dbReference>
<dbReference type="AlphaFoldDB" id="A0AAW2YXM4"/>
<dbReference type="InterPro" id="IPR020602">
    <property type="entry name" value="GTP_CycHdrlase_I_dom"/>
</dbReference>
<evidence type="ECO:0000256" key="6">
    <source>
        <dbReference type="ARBA" id="ARBA00022801"/>
    </source>
</evidence>
<dbReference type="InterPro" id="IPR043134">
    <property type="entry name" value="GTP-CH-I_N"/>
</dbReference>
<dbReference type="SUPFAM" id="SSF55620">
    <property type="entry name" value="Tetrahydrobiopterin biosynthesis enzymes-like"/>
    <property type="match status" value="1"/>
</dbReference>
<evidence type="ECO:0000256" key="3">
    <source>
        <dbReference type="ARBA" id="ARBA00012715"/>
    </source>
</evidence>
<feature type="domain" description="GTP cyclohydrolase I" evidence="10">
    <location>
        <begin position="35"/>
        <end position="212"/>
    </location>
</feature>
<evidence type="ECO:0000256" key="5">
    <source>
        <dbReference type="ARBA" id="ARBA00022741"/>
    </source>
</evidence>
<dbReference type="FunFam" id="1.10.286.10:FF:000003">
    <property type="entry name" value="GTP cyclohydrolase 1"/>
    <property type="match status" value="1"/>
</dbReference>
<feature type="compositionally biased region" description="Polar residues" evidence="9">
    <location>
        <begin position="1"/>
        <end position="10"/>
    </location>
</feature>
<dbReference type="CDD" id="cd00642">
    <property type="entry name" value="GTP_cyclohydro1"/>
    <property type="match status" value="1"/>
</dbReference>
<dbReference type="GO" id="GO:0006729">
    <property type="term" value="P:tetrahydrobiopterin biosynthetic process"/>
    <property type="evidence" value="ECO:0007669"/>
    <property type="project" value="TreeGrafter"/>
</dbReference>
<dbReference type="NCBIfam" id="NF006826">
    <property type="entry name" value="PRK09347.1-3"/>
    <property type="match status" value="1"/>
</dbReference>
<dbReference type="InterPro" id="IPR043133">
    <property type="entry name" value="GTP-CH-I_C/QueF"/>
</dbReference>
<dbReference type="InterPro" id="IPR001474">
    <property type="entry name" value="GTP_CycHdrlase_I"/>
</dbReference>
<feature type="region of interest" description="Disordered" evidence="9">
    <location>
        <begin position="1"/>
        <end position="22"/>
    </location>
</feature>
<gene>
    <name evidence="11" type="ORF">AKO1_013317</name>
</gene>
<name>A0AAW2YXM4_9EUKA</name>
<proteinExistence type="inferred from homology"/>
<protein>
    <recommendedName>
        <fullName evidence="4">GTP cyclohydrolase 1</fullName>
        <ecNumber evidence="3">3.5.4.16</ecNumber>
    </recommendedName>
    <alternativeName>
        <fullName evidence="8">GTP cyclohydrolase I</fullName>
    </alternativeName>
</protein>
<sequence length="214" mass="23976">MNNLDTTSHTHNNRSKSPLIIPKEHRDDSAALPIIKSAFETLISGLGEDVDRDGLKKTPERAAKAMLFFTKGYEQSVEEVVNDAIFEEEHKEMVILKDIEFFSLCEHHLIPFFGVVHIGYIPNGKIVGLSKLARITEIFARRLQVQERLTKQIALAIQDVINPLGVGVVIEAKHMCMSMRGAQKVNAETVTSSVLGAFQDDVKTRSEFFSLIKK</sequence>
<reference evidence="11 12" key="1">
    <citation type="submission" date="2024-03" db="EMBL/GenBank/DDBJ databases">
        <title>The Acrasis kona genome and developmental transcriptomes reveal deep origins of eukaryotic multicellular pathways.</title>
        <authorList>
            <person name="Sheikh S."/>
            <person name="Fu C.-J."/>
            <person name="Brown M.W."/>
            <person name="Baldauf S.L."/>
        </authorList>
    </citation>
    <scope>NUCLEOTIDE SEQUENCE [LARGE SCALE GENOMIC DNA]</scope>
    <source>
        <strain evidence="11 12">ATCC MYA-3509</strain>
    </source>
</reference>
<organism evidence="11 12">
    <name type="scientific">Acrasis kona</name>
    <dbReference type="NCBI Taxonomy" id="1008807"/>
    <lineage>
        <taxon>Eukaryota</taxon>
        <taxon>Discoba</taxon>
        <taxon>Heterolobosea</taxon>
        <taxon>Tetramitia</taxon>
        <taxon>Eutetramitia</taxon>
        <taxon>Acrasidae</taxon>
        <taxon>Acrasis</taxon>
    </lineage>
</organism>
<keyword evidence="12" id="KW-1185">Reference proteome</keyword>
<dbReference type="EC" id="3.5.4.16" evidence="3"/>
<dbReference type="EMBL" id="JAOPGA020000826">
    <property type="protein sequence ID" value="KAL0482193.1"/>
    <property type="molecule type" value="Genomic_DNA"/>
</dbReference>
<evidence type="ECO:0000256" key="4">
    <source>
        <dbReference type="ARBA" id="ARBA00017272"/>
    </source>
</evidence>
<evidence type="ECO:0000313" key="12">
    <source>
        <dbReference type="Proteomes" id="UP001431209"/>
    </source>
</evidence>
<keyword evidence="6" id="KW-0378">Hydrolase</keyword>
<evidence type="ECO:0000313" key="11">
    <source>
        <dbReference type="EMBL" id="KAL0482193.1"/>
    </source>
</evidence>
<comment type="pathway">
    <text evidence="1">Cofactor biosynthesis; 7,8-dihydroneopterin triphosphate biosynthesis; 7,8-dihydroneopterin triphosphate from GTP: step 1/1.</text>
</comment>
<evidence type="ECO:0000256" key="2">
    <source>
        <dbReference type="ARBA" id="ARBA00008085"/>
    </source>
</evidence>
<dbReference type="GO" id="GO:0003934">
    <property type="term" value="F:GTP cyclohydrolase I activity"/>
    <property type="evidence" value="ECO:0007669"/>
    <property type="project" value="UniProtKB-EC"/>
</dbReference>
<keyword evidence="7" id="KW-0342">GTP-binding</keyword>
<comment type="caution">
    <text evidence="11">The sequence shown here is derived from an EMBL/GenBank/DDBJ whole genome shotgun (WGS) entry which is preliminary data.</text>
</comment>
<evidence type="ECO:0000256" key="8">
    <source>
        <dbReference type="ARBA" id="ARBA00030854"/>
    </source>
</evidence>
<evidence type="ECO:0000259" key="10">
    <source>
        <dbReference type="Pfam" id="PF01227"/>
    </source>
</evidence>
<dbReference type="NCBIfam" id="NF006825">
    <property type="entry name" value="PRK09347.1-2"/>
    <property type="match status" value="1"/>
</dbReference>
<dbReference type="Pfam" id="PF01227">
    <property type="entry name" value="GTP_cyclohydroI"/>
    <property type="match status" value="1"/>
</dbReference>
<dbReference type="GO" id="GO:0046654">
    <property type="term" value="P:tetrahydrofolate biosynthetic process"/>
    <property type="evidence" value="ECO:0007669"/>
    <property type="project" value="InterPro"/>
</dbReference>
<dbReference type="PANTHER" id="PTHR11109">
    <property type="entry name" value="GTP CYCLOHYDROLASE I"/>
    <property type="match status" value="1"/>
</dbReference>
<dbReference type="GO" id="GO:0008270">
    <property type="term" value="F:zinc ion binding"/>
    <property type="evidence" value="ECO:0007669"/>
    <property type="project" value="TreeGrafter"/>
</dbReference>
<dbReference type="NCBIfam" id="TIGR00063">
    <property type="entry name" value="folE"/>
    <property type="match status" value="1"/>
</dbReference>
<dbReference type="GO" id="GO:0005737">
    <property type="term" value="C:cytoplasm"/>
    <property type="evidence" value="ECO:0007669"/>
    <property type="project" value="TreeGrafter"/>
</dbReference>
<dbReference type="Gene3D" id="1.10.286.10">
    <property type="match status" value="1"/>
</dbReference>
<dbReference type="Gene3D" id="3.30.1130.10">
    <property type="match status" value="1"/>
</dbReference>
<dbReference type="GO" id="GO:0005525">
    <property type="term" value="F:GTP binding"/>
    <property type="evidence" value="ECO:0007669"/>
    <property type="project" value="UniProtKB-KW"/>
</dbReference>
<evidence type="ECO:0000256" key="7">
    <source>
        <dbReference type="ARBA" id="ARBA00023134"/>
    </source>
</evidence>
<comment type="similarity">
    <text evidence="2">Belongs to the GTP cyclohydrolase I family.</text>
</comment>
<dbReference type="PROSITE" id="PS00859">
    <property type="entry name" value="GTP_CYCLOHYDROL_1_1"/>
    <property type="match status" value="1"/>
</dbReference>
<dbReference type="InterPro" id="IPR018234">
    <property type="entry name" value="GTP_CycHdrlase_I_CS"/>
</dbReference>
<dbReference type="Proteomes" id="UP001431209">
    <property type="component" value="Unassembled WGS sequence"/>
</dbReference>
<accession>A0AAW2YXM4</accession>
<keyword evidence="5" id="KW-0547">Nucleotide-binding</keyword>
<evidence type="ECO:0000256" key="9">
    <source>
        <dbReference type="SAM" id="MobiDB-lite"/>
    </source>
</evidence>
<dbReference type="PROSITE" id="PS00860">
    <property type="entry name" value="GTP_CYCLOHYDROL_1_2"/>
    <property type="match status" value="1"/>
</dbReference>
<dbReference type="FunFam" id="3.30.1130.10:FF:000012">
    <property type="entry name" value="GTP cyclohydrolase 1"/>
    <property type="match status" value="1"/>
</dbReference>
<dbReference type="PANTHER" id="PTHR11109:SF7">
    <property type="entry name" value="GTP CYCLOHYDROLASE 1"/>
    <property type="match status" value="1"/>
</dbReference>